<evidence type="ECO:0000256" key="6">
    <source>
        <dbReference type="ARBA" id="ARBA00022989"/>
    </source>
</evidence>
<reference evidence="13" key="1">
    <citation type="submission" date="2025-08" db="UniProtKB">
        <authorList>
            <consortium name="RefSeq"/>
        </authorList>
    </citation>
    <scope>IDENTIFICATION</scope>
</reference>
<keyword evidence="4 10" id="KW-0812">Transmembrane</keyword>
<dbReference type="GO" id="GO:0042761">
    <property type="term" value="P:very long-chain fatty acid biosynthetic process"/>
    <property type="evidence" value="ECO:0007669"/>
    <property type="project" value="TreeGrafter"/>
</dbReference>
<comment type="catalytic activity">
    <reaction evidence="10">
        <text>a very-long-chain acyl-CoA + malonyl-CoA + H(+) = a very-long-chain 3-oxoacyl-CoA + CO2 + CoA</text>
        <dbReference type="Rhea" id="RHEA:32727"/>
        <dbReference type="ChEBI" id="CHEBI:15378"/>
        <dbReference type="ChEBI" id="CHEBI:16526"/>
        <dbReference type="ChEBI" id="CHEBI:57287"/>
        <dbReference type="ChEBI" id="CHEBI:57384"/>
        <dbReference type="ChEBI" id="CHEBI:90725"/>
        <dbReference type="ChEBI" id="CHEBI:90736"/>
        <dbReference type="EC" id="2.3.1.199"/>
    </reaction>
</comment>
<keyword evidence="2 10" id="KW-0444">Lipid biosynthesis</keyword>
<keyword evidence="12" id="KW-1185">Reference proteome</keyword>
<dbReference type="AlphaFoldDB" id="A0A6P7T0T3"/>
<evidence type="ECO:0000313" key="13">
    <source>
        <dbReference type="RefSeq" id="XP_029643977.1"/>
    </source>
</evidence>
<sequence>MASGYSWVYFEDKMEVVKDKLMEVQEFYNWTLSFSDPRVADWPLMDGVSNTLALSGLYLLIVWCGPMYMHKRKPFVLKWPLFIYNIVLIALNLHICIELLIGSYRAGYNYLCQPVSYSLDPNEMRIAKAIWWFYVSKLIEMLDTVFFILRQKNEQITFLHVYHHVTMFPIWWIGTKWVAGGQSFLGALLNSSIHVMMYSYYGLSALGPAMQKYLWWKRYLTIVQLVQFVVGMIHASQSLLLSCNFPVWMHWALIFYGMSLLLLFLNFYYKSYILKKKNRKKNASSNSKKSLPKETNNSKKADNKHISKDSVASRRKTHAKNH</sequence>
<dbReference type="Pfam" id="PF01151">
    <property type="entry name" value="ELO"/>
    <property type="match status" value="1"/>
</dbReference>
<dbReference type="PANTHER" id="PTHR11157:SF12">
    <property type="entry name" value="ELONGATION OF VERY LONG CHAIN FATTY ACIDS PROTEIN 4"/>
    <property type="match status" value="1"/>
</dbReference>
<feature type="transmembrane region" description="Helical" evidence="10">
    <location>
        <begin position="219"/>
        <end position="236"/>
    </location>
</feature>
<dbReference type="GO" id="GO:0030148">
    <property type="term" value="P:sphingolipid biosynthetic process"/>
    <property type="evidence" value="ECO:0007669"/>
    <property type="project" value="TreeGrafter"/>
</dbReference>
<dbReference type="PANTHER" id="PTHR11157">
    <property type="entry name" value="FATTY ACID ACYL TRANSFERASE-RELATED"/>
    <property type="match status" value="1"/>
</dbReference>
<comment type="subcellular location">
    <subcellularLocation>
        <location evidence="1">Membrane</location>
        <topology evidence="1">Multi-pass membrane protein</topology>
    </subcellularLocation>
</comment>
<proteinExistence type="inferred from homology"/>
<feature type="region of interest" description="Disordered" evidence="11">
    <location>
        <begin position="279"/>
        <end position="322"/>
    </location>
</feature>
<dbReference type="InterPro" id="IPR002076">
    <property type="entry name" value="ELO_fam"/>
</dbReference>
<dbReference type="GO" id="GO:0019367">
    <property type="term" value="P:fatty acid elongation, saturated fatty acid"/>
    <property type="evidence" value="ECO:0007669"/>
    <property type="project" value="TreeGrafter"/>
</dbReference>
<evidence type="ECO:0000256" key="8">
    <source>
        <dbReference type="ARBA" id="ARBA00023136"/>
    </source>
</evidence>
<feature type="transmembrane region" description="Helical" evidence="10">
    <location>
        <begin position="51"/>
        <end position="69"/>
    </location>
</feature>
<evidence type="ECO:0000256" key="9">
    <source>
        <dbReference type="ARBA" id="ARBA00023160"/>
    </source>
</evidence>
<organism evidence="12 13">
    <name type="scientific">Octopus sinensis</name>
    <name type="common">East Asian common octopus</name>
    <dbReference type="NCBI Taxonomy" id="2607531"/>
    <lineage>
        <taxon>Eukaryota</taxon>
        <taxon>Metazoa</taxon>
        <taxon>Spiralia</taxon>
        <taxon>Lophotrochozoa</taxon>
        <taxon>Mollusca</taxon>
        <taxon>Cephalopoda</taxon>
        <taxon>Coleoidea</taxon>
        <taxon>Octopodiformes</taxon>
        <taxon>Octopoda</taxon>
        <taxon>Incirrata</taxon>
        <taxon>Octopodidae</taxon>
        <taxon>Octopus</taxon>
    </lineage>
</organism>
<protein>
    <recommendedName>
        <fullName evidence="10">Elongation of very long chain fatty acids protein</fullName>
        <ecNumber evidence="10">2.3.1.199</ecNumber>
    </recommendedName>
    <alternativeName>
        <fullName evidence="10">Very-long-chain 3-oxoacyl-CoA synthase</fullName>
    </alternativeName>
</protein>
<evidence type="ECO:0000256" key="5">
    <source>
        <dbReference type="ARBA" id="ARBA00022832"/>
    </source>
</evidence>
<dbReference type="RefSeq" id="XP_029643977.1">
    <property type="nucleotide sequence ID" value="XM_029788117.2"/>
</dbReference>
<evidence type="ECO:0000256" key="3">
    <source>
        <dbReference type="ARBA" id="ARBA00022679"/>
    </source>
</evidence>
<evidence type="ECO:0000256" key="10">
    <source>
        <dbReference type="RuleBase" id="RU361115"/>
    </source>
</evidence>
<evidence type="ECO:0000313" key="12">
    <source>
        <dbReference type="Proteomes" id="UP000515154"/>
    </source>
</evidence>
<dbReference type="GO" id="GO:0034626">
    <property type="term" value="P:fatty acid elongation, polyunsaturated fatty acid"/>
    <property type="evidence" value="ECO:0007669"/>
    <property type="project" value="TreeGrafter"/>
</dbReference>
<feature type="compositionally biased region" description="Basic and acidic residues" evidence="11">
    <location>
        <begin position="296"/>
        <end position="312"/>
    </location>
</feature>
<evidence type="ECO:0000256" key="2">
    <source>
        <dbReference type="ARBA" id="ARBA00022516"/>
    </source>
</evidence>
<feature type="transmembrane region" description="Helical" evidence="10">
    <location>
        <begin position="185"/>
        <end position="207"/>
    </location>
</feature>
<keyword evidence="3 10" id="KW-0808">Transferase</keyword>
<feature type="transmembrane region" description="Helical" evidence="10">
    <location>
        <begin position="129"/>
        <end position="149"/>
    </location>
</feature>
<feature type="transmembrane region" description="Helical" evidence="10">
    <location>
        <begin position="81"/>
        <end position="101"/>
    </location>
</feature>
<keyword evidence="9 10" id="KW-0275">Fatty acid biosynthesis</keyword>
<evidence type="ECO:0000256" key="1">
    <source>
        <dbReference type="ARBA" id="ARBA00004141"/>
    </source>
</evidence>
<feature type="transmembrane region" description="Helical" evidence="10">
    <location>
        <begin position="161"/>
        <end position="179"/>
    </location>
</feature>
<dbReference type="GO" id="GO:0009922">
    <property type="term" value="F:fatty acid elongase activity"/>
    <property type="evidence" value="ECO:0007669"/>
    <property type="project" value="UniProtKB-EC"/>
</dbReference>
<dbReference type="EC" id="2.3.1.199" evidence="10"/>
<evidence type="ECO:0000256" key="7">
    <source>
        <dbReference type="ARBA" id="ARBA00023098"/>
    </source>
</evidence>
<dbReference type="GO" id="GO:0034625">
    <property type="term" value="P:fatty acid elongation, monounsaturated fatty acid"/>
    <property type="evidence" value="ECO:0007669"/>
    <property type="project" value="TreeGrafter"/>
</dbReference>
<accession>A0A6P7T0T3</accession>
<keyword evidence="7 10" id="KW-0443">Lipid metabolism</keyword>
<keyword evidence="8 10" id="KW-0472">Membrane</keyword>
<dbReference type="Proteomes" id="UP000515154">
    <property type="component" value="Linkage group LG13"/>
</dbReference>
<feature type="transmembrane region" description="Helical" evidence="10">
    <location>
        <begin position="248"/>
        <end position="269"/>
    </location>
</feature>
<evidence type="ECO:0000256" key="11">
    <source>
        <dbReference type="SAM" id="MobiDB-lite"/>
    </source>
</evidence>
<keyword evidence="5 10" id="KW-0276">Fatty acid metabolism</keyword>
<evidence type="ECO:0000256" key="4">
    <source>
        <dbReference type="ARBA" id="ARBA00022692"/>
    </source>
</evidence>
<keyword evidence="6 10" id="KW-1133">Transmembrane helix</keyword>
<dbReference type="InterPro" id="IPR030457">
    <property type="entry name" value="ELO_CS"/>
</dbReference>
<dbReference type="PROSITE" id="PS01188">
    <property type="entry name" value="ELO"/>
    <property type="match status" value="1"/>
</dbReference>
<comment type="similarity">
    <text evidence="10">Belongs to the ELO family.</text>
</comment>
<dbReference type="KEGG" id="osn:115218355"/>
<name>A0A6P7T0T3_9MOLL</name>
<gene>
    <name evidence="13" type="primary">LOC115218355</name>
</gene>
<dbReference type="GO" id="GO:0005789">
    <property type="term" value="C:endoplasmic reticulum membrane"/>
    <property type="evidence" value="ECO:0007669"/>
    <property type="project" value="TreeGrafter"/>
</dbReference>
<feature type="compositionally biased region" description="Basic residues" evidence="11">
    <location>
        <begin position="313"/>
        <end position="322"/>
    </location>
</feature>